<comment type="caution">
    <text evidence="2">The sequence shown here is derived from an EMBL/GenBank/DDBJ whole genome shotgun (WGS) entry which is preliminary data.</text>
</comment>
<dbReference type="InterPro" id="IPR005184">
    <property type="entry name" value="DUF306_Meta_HslJ"/>
</dbReference>
<dbReference type="Gene3D" id="2.40.128.270">
    <property type="match status" value="2"/>
</dbReference>
<dbReference type="Pfam" id="PF03724">
    <property type="entry name" value="META"/>
    <property type="match status" value="2"/>
</dbReference>
<dbReference type="PANTHER" id="PTHR35535">
    <property type="entry name" value="HEAT SHOCK PROTEIN HSLJ"/>
    <property type="match status" value="1"/>
</dbReference>
<dbReference type="InterPro" id="IPR053147">
    <property type="entry name" value="Hsp_HslJ-like"/>
</dbReference>
<dbReference type="AlphaFoldDB" id="A0A2H3KIM7"/>
<keyword evidence="3" id="KW-1185">Reference proteome</keyword>
<accession>A0A2H3KIM7</accession>
<dbReference type="PANTHER" id="PTHR35535:SF2">
    <property type="entry name" value="DUF306 DOMAIN-CONTAINING PROTEIN"/>
    <property type="match status" value="1"/>
</dbReference>
<feature type="domain" description="DUF306" evidence="1">
    <location>
        <begin position="235"/>
        <end position="344"/>
    </location>
</feature>
<name>A0A2H3KIM7_9CHLR</name>
<dbReference type="Proteomes" id="UP000220922">
    <property type="component" value="Unassembled WGS sequence"/>
</dbReference>
<evidence type="ECO:0000313" key="3">
    <source>
        <dbReference type="Proteomes" id="UP000220922"/>
    </source>
</evidence>
<reference evidence="2 3" key="1">
    <citation type="submission" date="2016-05" db="EMBL/GenBank/DDBJ databases">
        <authorList>
            <person name="Lavstsen T."/>
            <person name="Jespersen J.S."/>
        </authorList>
    </citation>
    <scope>NUCLEOTIDE SEQUENCE [LARGE SCALE GENOMIC DNA]</scope>
    <source>
        <strain evidence="2 3">B7-9</strain>
    </source>
</reference>
<dbReference type="InterPro" id="IPR038670">
    <property type="entry name" value="HslJ-like_sf"/>
</dbReference>
<dbReference type="InterPro" id="IPR039366">
    <property type="entry name" value="Pilotin"/>
</dbReference>
<evidence type="ECO:0000259" key="1">
    <source>
        <dbReference type="Pfam" id="PF03724"/>
    </source>
</evidence>
<organism evidence="2 3">
    <name type="scientific">Candidatus Chloroploca asiatica</name>
    <dbReference type="NCBI Taxonomy" id="1506545"/>
    <lineage>
        <taxon>Bacteria</taxon>
        <taxon>Bacillati</taxon>
        <taxon>Chloroflexota</taxon>
        <taxon>Chloroflexia</taxon>
        <taxon>Chloroflexales</taxon>
        <taxon>Chloroflexineae</taxon>
        <taxon>Oscillochloridaceae</taxon>
        <taxon>Candidatus Chloroploca</taxon>
    </lineage>
</organism>
<feature type="domain" description="DUF306" evidence="1">
    <location>
        <begin position="350"/>
        <end position="459"/>
    </location>
</feature>
<dbReference type="Pfam" id="PF09619">
    <property type="entry name" value="YscW"/>
    <property type="match status" value="1"/>
</dbReference>
<dbReference type="EMBL" id="LYXE01000126">
    <property type="protein sequence ID" value="PDV97733.1"/>
    <property type="molecule type" value="Genomic_DNA"/>
</dbReference>
<gene>
    <name evidence="2" type="ORF">A9Q02_17740</name>
</gene>
<evidence type="ECO:0000313" key="2">
    <source>
        <dbReference type="EMBL" id="PDV97733.1"/>
    </source>
</evidence>
<sequence length="573" mass="62146">MEFAMMRMKTLGFALLLAFAMIATLFGPGHPVALAQSDERCFAETGYCIRGTIREYWEQNGGLAVFGLPLGPQQAMMGEDGVTRQAQWFERHRLEIHPENAAPYNVLLGRIGVDTLGRQGRDWQSFPRPDSAAEADAERCALFRETGFIVCDEFLTAFRSYGLNFAGRPGITFEESLALFGYPISQPMTEVIEGKAYTVQWFERARFELHPENRPPFNVLFGRLGAETIEAPAMALQRGPWQLVAFGNVNAPQAAYAGQASTLAFDGSRASGSTGCNTFGGAYTVNNNQLSFGPLISTLIACAEPTLDAQEQAIFAGLQDVRSFTLAGNDLRISYDDGRQALVYRNIGAAALEAGAWQLVAFGDTNAPRPAAEEPATIMFDGMRVMGRTGCNNFNGGYSLDGTTVTFQPLATTLALCTSDTLAAQEQAVLAALQGARPFTIVNNELRIAYDQGRQTLVYRPSASRQSVVSGTVTYLPRIALLPNAIVQVQLVDISRADAPAVVLASDTYVSGGQQVPLPFVLPFNPAQINPAYTYAVQARITIDGQLRFISTTQNLVITRNNPTTLEVLVSPV</sequence>
<protein>
    <recommendedName>
        <fullName evidence="1">DUF306 domain-containing protein</fullName>
    </recommendedName>
</protein>
<proteinExistence type="predicted"/>